<reference evidence="3 4" key="1">
    <citation type="submission" date="2017-03" db="EMBL/GenBank/DDBJ databases">
        <title>Complete Genome Sequence of a natural compounds producer, Streptomyces violaceus S21.</title>
        <authorList>
            <person name="Zhong C."/>
            <person name="Zhao Z."/>
            <person name="Fu J."/>
            <person name="Zong G."/>
            <person name="Qin R."/>
            <person name="Cao G."/>
        </authorList>
    </citation>
    <scope>NUCLEOTIDE SEQUENCE [LARGE SCALE GENOMIC DNA]</scope>
    <source>
        <strain evidence="3 4">S21</strain>
    </source>
</reference>
<gene>
    <name evidence="3" type="ORF">B1H20_04685</name>
</gene>
<dbReference type="KEGG" id="svu:B1H20_04685"/>
<dbReference type="EMBL" id="CP020570">
    <property type="protein sequence ID" value="ARF66010.1"/>
    <property type="molecule type" value="Genomic_DNA"/>
</dbReference>
<dbReference type="OrthoDB" id="4558647at2"/>
<keyword evidence="3" id="KW-0808">Transferase</keyword>
<feature type="region of interest" description="Disordered" evidence="1">
    <location>
        <begin position="1"/>
        <end position="26"/>
    </location>
</feature>
<feature type="domain" description="Aminoglycoside phosphotransferase" evidence="2">
    <location>
        <begin position="95"/>
        <end position="214"/>
    </location>
</feature>
<evidence type="ECO:0000256" key="1">
    <source>
        <dbReference type="SAM" id="MobiDB-lite"/>
    </source>
</evidence>
<name>A0A1V0ULQ1_STRVN</name>
<dbReference type="InterPro" id="IPR011009">
    <property type="entry name" value="Kinase-like_dom_sf"/>
</dbReference>
<dbReference type="SUPFAM" id="SSF56112">
    <property type="entry name" value="Protein kinase-like (PK-like)"/>
    <property type="match status" value="1"/>
</dbReference>
<dbReference type="GO" id="GO:0016740">
    <property type="term" value="F:transferase activity"/>
    <property type="evidence" value="ECO:0007669"/>
    <property type="project" value="UniProtKB-KW"/>
</dbReference>
<proteinExistence type="predicted"/>
<dbReference type="InterPro" id="IPR002575">
    <property type="entry name" value="Aminoglycoside_PTrfase"/>
</dbReference>
<evidence type="ECO:0000259" key="2">
    <source>
        <dbReference type="Pfam" id="PF01636"/>
    </source>
</evidence>
<dbReference type="STRING" id="1935.B1H20_04685"/>
<accession>A0A1V0ULQ1</accession>
<feature type="compositionally biased region" description="Basic and acidic residues" evidence="1">
    <location>
        <begin position="10"/>
        <end position="20"/>
    </location>
</feature>
<organism evidence="3 4">
    <name type="scientific">Streptomyces violaceoruber</name>
    <dbReference type="NCBI Taxonomy" id="1935"/>
    <lineage>
        <taxon>Bacteria</taxon>
        <taxon>Bacillati</taxon>
        <taxon>Actinomycetota</taxon>
        <taxon>Actinomycetes</taxon>
        <taxon>Kitasatosporales</taxon>
        <taxon>Streptomycetaceae</taxon>
        <taxon>Streptomyces</taxon>
        <taxon>Streptomyces violaceoruber group</taxon>
    </lineage>
</organism>
<evidence type="ECO:0000313" key="3">
    <source>
        <dbReference type="EMBL" id="ARF66010.1"/>
    </source>
</evidence>
<sequence>MLLPPLTAPEHVERAERDGRPATPHLGVAALYGSTTAPDGGVATSGGSPAASDAGLVAPRVGVAAPAGSPGAPGGRPVSLWPLGTPVDPTDPGAAPWAEAAELLARLHRTAPPFPLPPMRGPAKAARAVARMRAARPGDPTLLPVLAGWRTLPAWARDEAAPPTLRSGFLCHGDLHLGQLVRHPVPDGPWLLIDVDDAGVGDPAWDLARPAAWYAAGLLAPEDWSVFLHAYRLAGGPAVPADGDPWPVLDVPARALTVQTAAVALAKCAAEQRDPDAHEQLMIESCARIATLPPELTPGPAS</sequence>
<dbReference type="AlphaFoldDB" id="A0A1V0ULQ1"/>
<dbReference type="Pfam" id="PF01636">
    <property type="entry name" value="APH"/>
    <property type="match status" value="1"/>
</dbReference>
<dbReference type="Proteomes" id="UP000192445">
    <property type="component" value="Chromosome"/>
</dbReference>
<dbReference type="Gene3D" id="3.90.1200.10">
    <property type="match status" value="1"/>
</dbReference>
<evidence type="ECO:0000313" key="4">
    <source>
        <dbReference type="Proteomes" id="UP000192445"/>
    </source>
</evidence>
<protein>
    <submittedName>
        <fullName evidence="3">Aminoglycoside phosphotransferase</fullName>
    </submittedName>
</protein>